<accession>A7NLT7</accession>
<reference evidence="3 4" key="1">
    <citation type="submission" date="2007-08" db="EMBL/GenBank/DDBJ databases">
        <title>Complete sequence of Roseiflexus castenholzii DSM 13941.</title>
        <authorList>
            <consortium name="US DOE Joint Genome Institute"/>
            <person name="Copeland A."/>
            <person name="Lucas S."/>
            <person name="Lapidus A."/>
            <person name="Barry K."/>
            <person name="Glavina del Rio T."/>
            <person name="Dalin E."/>
            <person name="Tice H."/>
            <person name="Pitluck S."/>
            <person name="Thompson L.S."/>
            <person name="Brettin T."/>
            <person name="Bruce D."/>
            <person name="Detter J.C."/>
            <person name="Han C."/>
            <person name="Tapia R."/>
            <person name="Schmutz J."/>
            <person name="Larimer F."/>
            <person name="Land M."/>
            <person name="Hauser L."/>
            <person name="Kyrpides N."/>
            <person name="Mikhailova N."/>
            <person name="Bryant D.A."/>
            <person name="Hanada S."/>
            <person name="Tsukatani Y."/>
            <person name="Richardson P."/>
        </authorList>
    </citation>
    <scope>NUCLEOTIDE SEQUENCE [LARGE SCALE GENOMIC DNA]</scope>
    <source>
        <strain evidence="4">DSM 13941 / HLO8</strain>
    </source>
</reference>
<dbReference type="OrthoDB" id="9792137at2"/>
<dbReference type="AlphaFoldDB" id="A7NLT7"/>
<evidence type="ECO:0000313" key="3">
    <source>
        <dbReference type="EMBL" id="ABU58485.1"/>
    </source>
</evidence>
<gene>
    <name evidence="3" type="ordered locus">Rcas_2405</name>
</gene>
<dbReference type="Pfam" id="PF01557">
    <property type="entry name" value="FAA_hydrolase"/>
    <property type="match status" value="1"/>
</dbReference>
<protein>
    <submittedName>
        <fullName evidence="3">4-oxalocrotonate decarboxylase</fullName>
        <ecNumber evidence="3">4.1.1.77</ecNumber>
    </submittedName>
</protein>
<organism evidence="3 4">
    <name type="scientific">Roseiflexus castenholzii (strain DSM 13941 / HLO8)</name>
    <dbReference type="NCBI Taxonomy" id="383372"/>
    <lineage>
        <taxon>Bacteria</taxon>
        <taxon>Bacillati</taxon>
        <taxon>Chloroflexota</taxon>
        <taxon>Chloroflexia</taxon>
        <taxon>Chloroflexales</taxon>
        <taxon>Roseiflexineae</taxon>
        <taxon>Roseiflexaceae</taxon>
        <taxon>Roseiflexus</taxon>
    </lineage>
</organism>
<evidence type="ECO:0000313" key="4">
    <source>
        <dbReference type="Proteomes" id="UP000000263"/>
    </source>
</evidence>
<keyword evidence="4" id="KW-1185">Reference proteome</keyword>
<dbReference type="HOGENOM" id="CLU_060136_4_0_0"/>
<dbReference type="GO" id="GO:0005737">
    <property type="term" value="C:cytoplasm"/>
    <property type="evidence" value="ECO:0007669"/>
    <property type="project" value="TreeGrafter"/>
</dbReference>
<dbReference type="EMBL" id="CP000804">
    <property type="protein sequence ID" value="ABU58485.1"/>
    <property type="molecule type" value="Genomic_DNA"/>
</dbReference>
<dbReference type="InterPro" id="IPR050772">
    <property type="entry name" value="Hydratase-Decarb/MhpD_sf"/>
</dbReference>
<evidence type="ECO:0000256" key="1">
    <source>
        <dbReference type="ARBA" id="ARBA00023239"/>
    </source>
</evidence>
<evidence type="ECO:0000259" key="2">
    <source>
        <dbReference type="Pfam" id="PF01557"/>
    </source>
</evidence>
<keyword evidence="1 3" id="KW-0456">Lyase</keyword>
<dbReference type="Gene3D" id="3.90.850.10">
    <property type="entry name" value="Fumarylacetoacetase-like, C-terminal domain"/>
    <property type="match status" value="1"/>
</dbReference>
<dbReference type="GO" id="GO:0008684">
    <property type="term" value="F:2-oxopent-4-enoate hydratase activity"/>
    <property type="evidence" value="ECO:0007669"/>
    <property type="project" value="TreeGrafter"/>
</dbReference>
<dbReference type="PANTHER" id="PTHR30143:SF0">
    <property type="entry name" value="2-KETO-4-PENTENOATE HYDRATASE"/>
    <property type="match status" value="1"/>
</dbReference>
<dbReference type="SUPFAM" id="SSF56529">
    <property type="entry name" value="FAH"/>
    <property type="match status" value="1"/>
</dbReference>
<dbReference type="Proteomes" id="UP000000263">
    <property type="component" value="Chromosome"/>
</dbReference>
<feature type="domain" description="Fumarylacetoacetase-like C-terminal" evidence="2">
    <location>
        <begin position="96"/>
        <end position="265"/>
    </location>
</feature>
<dbReference type="InterPro" id="IPR011234">
    <property type="entry name" value="Fumarylacetoacetase-like_C"/>
</dbReference>
<dbReference type="eggNOG" id="COG3971">
    <property type="taxonomic scope" value="Bacteria"/>
</dbReference>
<dbReference type="PANTHER" id="PTHR30143">
    <property type="entry name" value="ACID HYDRATASE"/>
    <property type="match status" value="1"/>
</dbReference>
<dbReference type="KEGG" id="rca:Rcas_2405"/>
<dbReference type="STRING" id="383372.Rcas_2405"/>
<dbReference type="GO" id="GO:0047437">
    <property type="term" value="F:4-oxalocrotonate decarboxylase activity"/>
    <property type="evidence" value="ECO:0007669"/>
    <property type="project" value="UniProtKB-EC"/>
</dbReference>
<dbReference type="EC" id="4.1.1.77" evidence="3"/>
<dbReference type="InterPro" id="IPR036663">
    <property type="entry name" value="Fumarylacetoacetase_C_sf"/>
</dbReference>
<sequence length="267" mass="28768">MPEQPVGGEDIDAIARRLDNAWEQRQPLAPLSASMALTPEHAYAIQSRWTDLRLARGERVIGRKIGLTSRAIQQQLGVNEPDYGSLWASRYFPLAGGRVDVPADLFVQARVEGELAFLIGRPLREPGVTLHDVLAATDAIAAAIEIVDSRIADWRITLVDTVADNASYGGFTLGPWSRALRSVDLRTVGMLLHHNGEPAVQGIGAAALGHPARAVAWLANKLIAFGINLEPGDIVLSGSLGPAIPMRTGDLFTLEIHGQPPLSMRFV</sequence>
<name>A7NLT7_ROSCS</name>
<dbReference type="RefSeq" id="WP_012120909.1">
    <property type="nucleotide sequence ID" value="NC_009767.1"/>
</dbReference>
<proteinExistence type="predicted"/>